<feature type="transmembrane region" description="Helical" evidence="1">
    <location>
        <begin position="12"/>
        <end position="30"/>
    </location>
</feature>
<accession>A0ABT3FSU7</accession>
<protein>
    <submittedName>
        <fullName evidence="2">Uncharacterized protein</fullName>
    </submittedName>
</protein>
<reference evidence="2 3" key="1">
    <citation type="submission" date="2022-10" db="EMBL/GenBank/DDBJ databases">
        <title>Luteolibacter flavescens strain MCCC 1K03193, whole genome shotgun sequencing project.</title>
        <authorList>
            <person name="Zhao G."/>
            <person name="Shen L."/>
        </authorList>
    </citation>
    <scope>NUCLEOTIDE SEQUENCE [LARGE SCALE GENOMIC DNA]</scope>
    <source>
        <strain evidence="2 3">MCCC 1K03193</strain>
    </source>
</reference>
<evidence type="ECO:0000313" key="2">
    <source>
        <dbReference type="EMBL" id="MCW1886379.1"/>
    </source>
</evidence>
<keyword evidence="3" id="KW-1185">Reference proteome</keyword>
<proteinExistence type="predicted"/>
<comment type="caution">
    <text evidence="2">The sequence shown here is derived from an EMBL/GenBank/DDBJ whole genome shotgun (WGS) entry which is preliminary data.</text>
</comment>
<evidence type="ECO:0000313" key="3">
    <source>
        <dbReference type="Proteomes" id="UP001207930"/>
    </source>
</evidence>
<sequence>MAAGGFIFDGEVVIGALFLVVVGIAISPILRPGGILGCLKLSVAIASGIAGLAGVSLLADFVYLASTRGGEGPRGEGSPMQGIAAMMFVALLFFCPWLITALRGIAAIRDQPSDSQMP</sequence>
<organism evidence="2 3">
    <name type="scientific">Luteolibacter flavescens</name>
    <dbReference type="NCBI Taxonomy" id="1859460"/>
    <lineage>
        <taxon>Bacteria</taxon>
        <taxon>Pseudomonadati</taxon>
        <taxon>Verrucomicrobiota</taxon>
        <taxon>Verrucomicrobiia</taxon>
        <taxon>Verrucomicrobiales</taxon>
        <taxon>Verrucomicrobiaceae</taxon>
        <taxon>Luteolibacter</taxon>
    </lineage>
</organism>
<dbReference type="RefSeq" id="WP_264502336.1">
    <property type="nucleotide sequence ID" value="NZ_JAPDDS010000010.1"/>
</dbReference>
<keyword evidence="1" id="KW-0812">Transmembrane</keyword>
<dbReference type="EMBL" id="JAPDDS010000010">
    <property type="protein sequence ID" value="MCW1886379.1"/>
    <property type="molecule type" value="Genomic_DNA"/>
</dbReference>
<gene>
    <name evidence="2" type="ORF">OKA04_16700</name>
</gene>
<evidence type="ECO:0000256" key="1">
    <source>
        <dbReference type="SAM" id="Phobius"/>
    </source>
</evidence>
<feature type="transmembrane region" description="Helical" evidence="1">
    <location>
        <begin position="83"/>
        <end position="102"/>
    </location>
</feature>
<name>A0ABT3FSU7_9BACT</name>
<dbReference type="Proteomes" id="UP001207930">
    <property type="component" value="Unassembled WGS sequence"/>
</dbReference>
<keyword evidence="1" id="KW-0472">Membrane</keyword>
<keyword evidence="1" id="KW-1133">Transmembrane helix</keyword>
<feature type="transmembrane region" description="Helical" evidence="1">
    <location>
        <begin position="42"/>
        <end position="63"/>
    </location>
</feature>